<dbReference type="KEGG" id="civ:IMZ16_03995"/>
<dbReference type="SUPFAM" id="SSF57783">
    <property type="entry name" value="Zinc beta-ribbon"/>
    <property type="match status" value="1"/>
</dbReference>
<accession>A0A7M1T6B2</accession>
<dbReference type="Proteomes" id="UP000593605">
    <property type="component" value="Chromosome"/>
</dbReference>
<gene>
    <name evidence="1" type="ORF">IMZ16_03995</name>
</gene>
<dbReference type="AlphaFoldDB" id="A0A7M1T6B2"/>
<dbReference type="EMBL" id="CP063145">
    <property type="protein sequence ID" value="QOR74604.1"/>
    <property type="molecule type" value="Genomic_DNA"/>
</dbReference>
<protein>
    <recommendedName>
        <fullName evidence="3">DUF3991 domain-containing protein</fullName>
    </recommendedName>
</protein>
<proteinExistence type="predicted"/>
<name>A0A7M1T6B2_9FLAO</name>
<evidence type="ECO:0008006" key="3">
    <source>
        <dbReference type="Google" id="ProtNLM"/>
    </source>
</evidence>
<reference evidence="1 2" key="1">
    <citation type="submission" date="2020-10" db="EMBL/GenBank/DDBJ databases">
        <title>Complete genome of Cruoricapor ignavus strain M1214 isolated from the blood culture of a febrile patient.</title>
        <authorList>
            <person name="Guglielmino C.J.D."/>
        </authorList>
    </citation>
    <scope>NUCLEOTIDE SEQUENCE [LARGE SCALE GENOMIC DNA]</scope>
    <source>
        <strain evidence="1 2">M1214</strain>
    </source>
</reference>
<sequence>MTPNQEILDAANKYSVLSYFQDLADRGKLKYERRSGNNYYFRDEGNRYAVTETQFFNFMKNEGGGILKAVMHFENKNAHQAIIRIKEVAGLTFKENISPDNKKNKETSGKPPRVYLVTVTNGR</sequence>
<evidence type="ECO:0000313" key="1">
    <source>
        <dbReference type="EMBL" id="QOR74604.1"/>
    </source>
</evidence>
<dbReference type="RefSeq" id="WP_193440588.1">
    <property type="nucleotide sequence ID" value="NZ_CP063145.1"/>
</dbReference>
<evidence type="ECO:0000313" key="2">
    <source>
        <dbReference type="Proteomes" id="UP000593605"/>
    </source>
</evidence>
<organism evidence="1 2">
    <name type="scientific">Cruoricaptor ignavus</name>
    <dbReference type="NCBI Taxonomy" id="1118202"/>
    <lineage>
        <taxon>Bacteria</taxon>
        <taxon>Pseudomonadati</taxon>
        <taxon>Bacteroidota</taxon>
        <taxon>Flavobacteriia</taxon>
        <taxon>Flavobacteriales</taxon>
        <taxon>Weeksellaceae</taxon>
        <taxon>Cruoricaptor</taxon>
    </lineage>
</organism>